<dbReference type="RefSeq" id="WP_062075588.1">
    <property type="nucleotide sequence ID" value="NZ_BBRC01000012.1"/>
</dbReference>
<feature type="transmembrane region" description="Helical" evidence="1">
    <location>
        <begin position="12"/>
        <end position="35"/>
    </location>
</feature>
<sequence>MRALLHRRDDEGTIGILTLGFAVVAIMLILVISAATSVHLTRMRLADLADELAEDASDAVSSDGYFTTQAGTGDVELAQSRMTDAVLAHVAQRATDRLDGVRIVSVDAPDAVTARVTVEITVYPLFGLEALMPFADGITVTATGQSRAF</sequence>
<name>A0A7Y9ZDG5_9MICO</name>
<accession>A0A7Y9ZDG5</accession>
<reference evidence="2 3" key="1">
    <citation type="submission" date="2020-07" db="EMBL/GenBank/DDBJ databases">
        <title>Sequencing the genomes of 1000 actinobacteria strains.</title>
        <authorList>
            <person name="Klenk H.-P."/>
        </authorList>
    </citation>
    <scope>NUCLEOTIDE SEQUENCE [LARGE SCALE GENOMIC DNA]</scope>
    <source>
        <strain evidence="2 3">DSM 19970</strain>
    </source>
</reference>
<evidence type="ECO:0000313" key="2">
    <source>
        <dbReference type="EMBL" id="NYI42845.1"/>
    </source>
</evidence>
<organism evidence="2 3">
    <name type="scientific">Demequina lutea</name>
    <dbReference type="NCBI Taxonomy" id="431489"/>
    <lineage>
        <taxon>Bacteria</taxon>
        <taxon>Bacillati</taxon>
        <taxon>Actinomycetota</taxon>
        <taxon>Actinomycetes</taxon>
        <taxon>Micrococcales</taxon>
        <taxon>Demequinaceae</taxon>
        <taxon>Demequina</taxon>
    </lineage>
</organism>
<dbReference type="OrthoDB" id="4808490at2"/>
<evidence type="ECO:0000313" key="3">
    <source>
        <dbReference type="Proteomes" id="UP000547973"/>
    </source>
</evidence>
<gene>
    <name evidence="2" type="ORF">BKA03_002964</name>
</gene>
<proteinExistence type="predicted"/>
<comment type="caution">
    <text evidence="2">The sequence shown here is derived from an EMBL/GenBank/DDBJ whole genome shotgun (WGS) entry which is preliminary data.</text>
</comment>
<dbReference type="Proteomes" id="UP000547973">
    <property type="component" value="Unassembled WGS sequence"/>
</dbReference>
<evidence type="ECO:0000256" key="1">
    <source>
        <dbReference type="SAM" id="Phobius"/>
    </source>
</evidence>
<dbReference type="EMBL" id="JACBZO010000001">
    <property type="protein sequence ID" value="NYI42845.1"/>
    <property type="molecule type" value="Genomic_DNA"/>
</dbReference>
<protein>
    <recommendedName>
        <fullName evidence="4">Flp pilus-assembly TadE/G-like</fullName>
    </recommendedName>
</protein>
<keyword evidence="3" id="KW-1185">Reference proteome</keyword>
<keyword evidence="1" id="KW-0812">Transmembrane</keyword>
<evidence type="ECO:0008006" key="4">
    <source>
        <dbReference type="Google" id="ProtNLM"/>
    </source>
</evidence>
<dbReference type="AlphaFoldDB" id="A0A7Y9ZDG5"/>
<keyword evidence="1" id="KW-1133">Transmembrane helix</keyword>
<keyword evidence="1" id="KW-0472">Membrane</keyword>